<dbReference type="InterPro" id="IPR011055">
    <property type="entry name" value="Dup_hybrid_motif"/>
</dbReference>
<keyword evidence="2" id="KW-1185">Reference proteome</keyword>
<organism evidence="1 2">
    <name type="scientific">Sporosarcina siberiensis</name>
    <dbReference type="NCBI Taxonomy" id="1365606"/>
    <lineage>
        <taxon>Bacteria</taxon>
        <taxon>Bacillati</taxon>
        <taxon>Bacillota</taxon>
        <taxon>Bacilli</taxon>
        <taxon>Bacillales</taxon>
        <taxon>Caryophanaceae</taxon>
        <taxon>Sporosarcina</taxon>
    </lineage>
</organism>
<dbReference type="EMBL" id="JBHUGI010000006">
    <property type="protein sequence ID" value="MFD1927303.1"/>
    <property type="molecule type" value="Genomic_DNA"/>
</dbReference>
<evidence type="ECO:0000313" key="1">
    <source>
        <dbReference type="EMBL" id="MFD1927303.1"/>
    </source>
</evidence>
<evidence type="ECO:0008006" key="3">
    <source>
        <dbReference type="Google" id="ProtNLM"/>
    </source>
</evidence>
<dbReference type="Proteomes" id="UP001597218">
    <property type="component" value="Unassembled WGS sequence"/>
</dbReference>
<gene>
    <name evidence="1" type="ORF">ACFSFY_04400</name>
</gene>
<accession>A0ABW4SD82</accession>
<reference evidence="2" key="1">
    <citation type="journal article" date="2019" name="Int. J. Syst. Evol. Microbiol.">
        <title>The Global Catalogue of Microorganisms (GCM) 10K type strain sequencing project: providing services to taxonomists for standard genome sequencing and annotation.</title>
        <authorList>
            <consortium name="The Broad Institute Genomics Platform"/>
            <consortium name="The Broad Institute Genome Sequencing Center for Infectious Disease"/>
            <person name="Wu L."/>
            <person name="Ma J."/>
        </authorList>
    </citation>
    <scope>NUCLEOTIDE SEQUENCE [LARGE SCALE GENOMIC DNA]</scope>
    <source>
        <strain evidence="2">CGMCC 4.7177</strain>
    </source>
</reference>
<dbReference type="RefSeq" id="WP_381535950.1">
    <property type="nucleotide sequence ID" value="NZ_JBHUGI010000006.1"/>
</dbReference>
<dbReference type="SUPFAM" id="SSF51261">
    <property type="entry name" value="Duplicated hybrid motif"/>
    <property type="match status" value="1"/>
</dbReference>
<comment type="caution">
    <text evidence="1">The sequence shown here is derived from an EMBL/GenBank/DDBJ whole genome shotgun (WGS) entry which is preliminary data.</text>
</comment>
<sequence>MKWRTKWVWACMLTLTVIGVAQLEIAGVIEKPVTQYVTTGDDFLVMKKWVATIIKDPNEETIMVTANKDIVALAAYESMQPYRDGVLVSYSTPLAIHARGNGLIIFTGFTRRTGKTVTVLYDEGDEVTYGFVGTFSKLPYTTVKKGDVLALMNDDSAMFLKVRQNGVRLDSSLLPAYLSGTSE</sequence>
<proteinExistence type="predicted"/>
<evidence type="ECO:0000313" key="2">
    <source>
        <dbReference type="Proteomes" id="UP001597218"/>
    </source>
</evidence>
<protein>
    <recommendedName>
        <fullName evidence="3">Peptidase family M23</fullName>
    </recommendedName>
</protein>
<name>A0ABW4SD82_9BACL</name>